<evidence type="ECO:0000256" key="5">
    <source>
        <dbReference type="SAM" id="SignalP"/>
    </source>
</evidence>
<feature type="domain" description="AB hydrolase-1" evidence="6">
    <location>
        <begin position="91"/>
        <end position="268"/>
    </location>
</feature>
<evidence type="ECO:0000259" key="7">
    <source>
        <dbReference type="Pfam" id="PF08386"/>
    </source>
</evidence>
<evidence type="ECO:0000256" key="3">
    <source>
        <dbReference type="ARBA" id="ARBA00022801"/>
    </source>
</evidence>
<comment type="similarity">
    <text evidence="1">Belongs to the peptidase S33 family.</text>
</comment>
<dbReference type="InterPro" id="IPR029058">
    <property type="entry name" value="AB_hydrolase_fold"/>
</dbReference>
<dbReference type="GO" id="GO:0016787">
    <property type="term" value="F:hydrolase activity"/>
    <property type="evidence" value="ECO:0007669"/>
    <property type="project" value="UniProtKB-KW"/>
</dbReference>
<organism evidence="8 9">
    <name type="scientific">Streptomyces rectiviolaceus</name>
    <dbReference type="NCBI Taxonomy" id="332591"/>
    <lineage>
        <taxon>Bacteria</taxon>
        <taxon>Bacillati</taxon>
        <taxon>Actinomycetota</taxon>
        <taxon>Actinomycetes</taxon>
        <taxon>Kitasatosporales</taxon>
        <taxon>Streptomycetaceae</taxon>
        <taxon>Streptomyces</taxon>
    </lineage>
</organism>
<feature type="signal peptide" evidence="5">
    <location>
        <begin position="1"/>
        <end position="29"/>
    </location>
</feature>
<dbReference type="PANTHER" id="PTHR43248:SF29">
    <property type="entry name" value="TRIPEPTIDYL AMINOPEPTIDASE"/>
    <property type="match status" value="1"/>
</dbReference>
<keyword evidence="2 5" id="KW-0732">Signal</keyword>
<accession>A0ABP6MMV8</accession>
<dbReference type="EMBL" id="BAAAUG010000078">
    <property type="protein sequence ID" value="GAA3117649.1"/>
    <property type="molecule type" value="Genomic_DNA"/>
</dbReference>
<evidence type="ECO:0000256" key="2">
    <source>
        <dbReference type="ARBA" id="ARBA00022729"/>
    </source>
</evidence>
<evidence type="ECO:0000256" key="4">
    <source>
        <dbReference type="SAM" id="MobiDB-lite"/>
    </source>
</evidence>
<name>A0ABP6MMV8_9ACTN</name>
<keyword evidence="3 8" id="KW-0378">Hydrolase</keyword>
<dbReference type="Gene3D" id="3.40.50.1820">
    <property type="entry name" value="alpha/beta hydrolase"/>
    <property type="match status" value="1"/>
</dbReference>
<comment type="caution">
    <text evidence="8">The sequence shown here is derived from an EMBL/GenBank/DDBJ whole genome shotgun (WGS) entry which is preliminary data.</text>
</comment>
<dbReference type="PROSITE" id="PS51257">
    <property type="entry name" value="PROKAR_LIPOPROTEIN"/>
    <property type="match status" value="1"/>
</dbReference>
<evidence type="ECO:0000256" key="1">
    <source>
        <dbReference type="ARBA" id="ARBA00010088"/>
    </source>
</evidence>
<sequence>MNRAVRRRPLLLALALAVLGATSLVGCTAAERSDELKAFYGQKLKWKDCGDLKCARLTVPRDYAHPENGKTFVLPVAKAATPHPDRRIGSLVYNPGGPGAGGVDDLKSDGGESFGTKVRARFDIVSFDPRGVGGSKPAVKCADEDAEGEVQPLRPRTADDRARALAGARATAAACVKGSGGILRQVGTEDAARDMDVLRAALGDVELTYLGWSYGTSLGTSYAELFPHRVRALALDGAVDPSLGWSERAVSQAVGFRRAVDDYAEHCADVAGDSCPGRTPEEISGLIDGLYEQAAREPLPVDGDEYGDEYGVDARTLLDVVTTAMYTPEDEWEGLSEALSDAARGDGTKLADLASADEPTTESSRRARGTDNGNTDNSDTAILAVSCLDTPHPRGDAPYWKALDRADKAAGVYGTTSVTDELTCEDWPAGTQRPHKVRADGVPPVLVIGTTGDPATPYEEAESLADQFPGGMLLTYEGLGHTAYGRSNACVTDAVDAYLTDLKPVRPGATC</sequence>
<keyword evidence="9" id="KW-1185">Reference proteome</keyword>
<evidence type="ECO:0000313" key="8">
    <source>
        <dbReference type="EMBL" id="GAA3117649.1"/>
    </source>
</evidence>
<dbReference type="PANTHER" id="PTHR43248">
    <property type="entry name" value="2-SUCCINYL-6-HYDROXY-2,4-CYCLOHEXADIENE-1-CARBOXYLATE SYNTHASE"/>
    <property type="match status" value="1"/>
</dbReference>
<proteinExistence type="inferred from homology"/>
<dbReference type="InterPro" id="IPR000073">
    <property type="entry name" value="AB_hydrolase_1"/>
</dbReference>
<protein>
    <submittedName>
        <fullName evidence="8">Alpha/beta hydrolase</fullName>
    </submittedName>
</protein>
<dbReference type="InterPro" id="IPR051601">
    <property type="entry name" value="Serine_prot/Carboxylest_S33"/>
</dbReference>
<feature type="region of interest" description="Disordered" evidence="4">
    <location>
        <begin position="350"/>
        <end position="378"/>
    </location>
</feature>
<gene>
    <name evidence="8" type="ORF">GCM10010449_44770</name>
</gene>
<dbReference type="Pfam" id="PF08386">
    <property type="entry name" value="Abhydrolase_4"/>
    <property type="match status" value="1"/>
</dbReference>
<dbReference type="Pfam" id="PF00561">
    <property type="entry name" value="Abhydrolase_1"/>
    <property type="match status" value="1"/>
</dbReference>
<dbReference type="InterPro" id="IPR013595">
    <property type="entry name" value="Pept_S33_TAP-like_C"/>
</dbReference>
<feature type="chain" id="PRO_5045392190" evidence="5">
    <location>
        <begin position="30"/>
        <end position="511"/>
    </location>
</feature>
<reference evidence="9" key="1">
    <citation type="journal article" date="2019" name="Int. J. Syst. Evol. Microbiol.">
        <title>The Global Catalogue of Microorganisms (GCM) 10K type strain sequencing project: providing services to taxonomists for standard genome sequencing and annotation.</title>
        <authorList>
            <consortium name="The Broad Institute Genomics Platform"/>
            <consortium name="The Broad Institute Genome Sequencing Center for Infectious Disease"/>
            <person name="Wu L."/>
            <person name="Ma J."/>
        </authorList>
    </citation>
    <scope>NUCLEOTIDE SEQUENCE [LARGE SCALE GENOMIC DNA]</scope>
    <source>
        <strain evidence="9">JCM 9092</strain>
    </source>
</reference>
<dbReference type="Proteomes" id="UP001501637">
    <property type="component" value="Unassembled WGS sequence"/>
</dbReference>
<dbReference type="SUPFAM" id="SSF53474">
    <property type="entry name" value="alpha/beta-Hydrolases"/>
    <property type="match status" value="1"/>
</dbReference>
<evidence type="ECO:0000259" key="6">
    <source>
        <dbReference type="Pfam" id="PF00561"/>
    </source>
</evidence>
<dbReference type="RefSeq" id="WP_344523052.1">
    <property type="nucleotide sequence ID" value="NZ_BAAAUG010000078.1"/>
</dbReference>
<evidence type="ECO:0000313" key="9">
    <source>
        <dbReference type="Proteomes" id="UP001501637"/>
    </source>
</evidence>
<feature type="domain" description="Peptidase S33 tripeptidyl aminopeptidase-like C-terminal" evidence="7">
    <location>
        <begin position="412"/>
        <end position="511"/>
    </location>
</feature>